<feature type="binding site" evidence="14">
    <location>
        <begin position="37"/>
        <end position="41"/>
    </location>
    <ligand>
        <name>GTP</name>
        <dbReference type="ChEBI" id="CHEBI:37565"/>
        <label>1</label>
    </ligand>
</feature>
<keyword evidence="8 16" id="KW-1133">Transmembrane helix</keyword>
<gene>
    <name evidence="18" type="primary">feoB</name>
    <name evidence="18" type="ORF">FW784_10730</name>
</gene>
<dbReference type="Pfam" id="PF07670">
    <property type="entry name" value="Gate"/>
    <property type="match status" value="2"/>
</dbReference>
<evidence type="ECO:0000256" key="5">
    <source>
        <dbReference type="ARBA" id="ARBA00022519"/>
    </source>
</evidence>
<protein>
    <recommendedName>
        <fullName evidence="13 16">Ferrous iron transport protein B</fullName>
    </recommendedName>
</protein>
<feature type="binding site" evidence="14">
    <location>
        <begin position="59"/>
        <end position="62"/>
    </location>
    <ligand>
        <name>GTP</name>
        <dbReference type="ChEBI" id="CHEBI:37565"/>
        <label>1</label>
    </ligand>
</feature>
<dbReference type="AlphaFoldDB" id="A0A5D8YZB8"/>
<feature type="transmembrane region" description="Helical" evidence="16">
    <location>
        <begin position="457"/>
        <end position="476"/>
    </location>
</feature>
<evidence type="ECO:0000256" key="8">
    <source>
        <dbReference type="ARBA" id="ARBA00022989"/>
    </source>
</evidence>
<comment type="caution">
    <text evidence="18">The sequence shown here is derived from an EMBL/GenBank/DDBJ whole genome shotgun (WGS) entry which is preliminary data.</text>
</comment>
<evidence type="ECO:0000256" key="10">
    <source>
        <dbReference type="ARBA" id="ARBA00023065"/>
    </source>
</evidence>
<reference evidence="18 19" key="1">
    <citation type="submission" date="2019-08" db="EMBL/GenBank/DDBJ databases">
        <title>Draft genome sequence of Lysobacter sp. UKS-15.</title>
        <authorList>
            <person name="Im W.-T."/>
        </authorList>
    </citation>
    <scope>NUCLEOTIDE SEQUENCE [LARGE SCALE GENOMIC DNA]</scope>
    <source>
        <strain evidence="18 19">UKS-15</strain>
    </source>
</reference>
<feature type="transmembrane region" description="Helical" evidence="16">
    <location>
        <begin position="559"/>
        <end position="582"/>
    </location>
</feature>
<evidence type="ECO:0000256" key="6">
    <source>
        <dbReference type="ARBA" id="ARBA00022692"/>
    </source>
</evidence>
<keyword evidence="10" id="KW-0406">Ion transport</keyword>
<comment type="subcellular location">
    <subcellularLocation>
        <location evidence="1 16">Cell inner membrane</location>
        <topology evidence="1 16">Multi-pass membrane protein</topology>
    </subcellularLocation>
</comment>
<sequence>MSAAVLRLALVGNPNCGKTALFNRLTGSRQKVANYAGVTVERKEGRFAAPSGREYVVLDLPGAYSLQAASLDEAVTRDLCRGFYPGEAAPDVIVCVVDATNLRLHLRFALEMRELGRPMVVAVNMMDVAKRRGIEVDLGRLASELGVPVVSTVAVRAGGAKALVDVLDRGCATLPPADPNTAGPTAADIDALHARTRQILLAAVRMPRRTAEIDDALDRWLLHPVFGLVALAAVMFLIFQAVYAWATPVMDVIDAGAKWLAAEVHHTLPPGPLTSLLAEGVIAGLGGVVVFLPQILILFFFILALEESGYLPRAAFLLDRMMSAAGLSGRSFIPLLSSFACAIPGIMATRSIQDPRDRLATILVAPLMTCSARLPVYALLIGAFIPRHRVLGVLNLQGVVLFALYAAGIVSALAVAWVMKKWRSDKGEHPLMLELPSYRLPHPRDLAIGLAERAGIFLRRVGGIILALTILLWFLLNFPAAPAGAIGHAIDYSFAGRIGHAMTAFFAPLGFNWQICIALVPGMAAREVAVSSLATIYALSTANAADAANALSPLIAQDWSLATALSLLVWFIYAPQCVSTLATIRRETNSWKQVGIAAGYLFALAYLASMLTHQIASRLGG</sequence>
<dbReference type="InterPro" id="IPR011642">
    <property type="entry name" value="Gate_dom"/>
</dbReference>
<keyword evidence="4 16" id="KW-0410">Iron transport</keyword>
<keyword evidence="7 14" id="KW-0547">Nucleotide-binding</keyword>
<dbReference type="InterPro" id="IPR050860">
    <property type="entry name" value="FeoB_GTPase"/>
</dbReference>
<dbReference type="PANTHER" id="PTHR43185">
    <property type="entry name" value="FERROUS IRON TRANSPORT PROTEIN B"/>
    <property type="match status" value="1"/>
</dbReference>
<evidence type="ECO:0000256" key="3">
    <source>
        <dbReference type="ARBA" id="ARBA00022475"/>
    </source>
</evidence>
<keyword evidence="3" id="KW-1003">Cell membrane</keyword>
<evidence type="ECO:0000256" key="9">
    <source>
        <dbReference type="ARBA" id="ARBA00023004"/>
    </source>
</evidence>
<feature type="domain" description="FeoB-type G" evidence="17">
    <location>
        <begin position="5"/>
        <end position="173"/>
    </location>
</feature>
<dbReference type="FunFam" id="3.40.50.300:FF:000426">
    <property type="entry name" value="Ferrous iron transport protein B"/>
    <property type="match status" value="1"/>
</dbReference>
<dbReference type="PRINTS" id="PR00326">
    <property type="entry name" value="GTP1OBG"/>
</dbReference>
<dbReference type="PANTHER" id="PTHR43185:SF1">
    <property type="entry name" value="FE(2+) TRANSPORTER FEOB"/>
    <property type="match status" value="1"/>
</dbReference>
<feature type="transmembrane region" description="Helical" evidence="16">
    <location>
        <begin position="594"/>
        <end position="616"/>
    </location>
</feature>
<evidence type="ECO:0000256" key="11">
    <source>
        <dbReference type="ARBA" id="ARBA00023134"/>
    </source>
</evidence>
<evidence type="ECO:0000259" key="17">
    <source>
        <dbReference type="PROSITE" id="PS51711"/>
    </source>
</evidence>
<dbReference type="GO" id="GO:0015093">
    <property type="term" value="F:ferrous iron transmembrane transporter activity"/>
    <property type="evidence" value="ECO:0007669"/>
    <property type="project" value="UniProtKB-UniRule"/>
</dbReference>
<accession>A0A5D8YZB8</accession>
<feature type="transmembrane region" description="Helical" evidence="16">
    <location>
        <begin position="359"/>
        <end position="385"/>
    </location>
</feature>
<feature type="binding site" evidence="14">
    <location>
        <begin position="12"/>
        <end position="19"/>
    </location>
    <ligand>
        <name>GTP</name>
        <dbReference type="ChEBI" id="CHEBI:37565"/>
        <label>1</label>
    </ligand>
</feature>
<feature type="binding site" evidence="15">
    <location>
        <position position="23"/>
    </location>
    <ligand>
        <name>Mg(2+)</name>
        <dbReference type="ChEBI" id="CHEBI:18420"/>
        <label>2</label>
    </ligand>
</feature>
<dbReference type="NCBIfam" id="TIGR00437">
    <property type="entry name" value="feoB"/>
    <property type="match status" value="1"/>
</dbReference>
<keyword evidence="12 16" id="KW-0472">Membrane</keyword>
<keyword evidence="6 16" id="KW-0812">Transmembrane</keyword>
<evidence type="ECO:0000256" key="15">
    <source>
        <dbReference type="PIRSR" id="PIRSR603373-2"/>
    </source>
</evidence>
<evidence type="ECO:0000256" key="7">
    <source>
        <dbReference type="ARBA" id="ARBA00022741"/>
    </source>
</evidence>
<evidence type="ECO:0000256" key="12">
    <source>
        <dbReference type="ARBA" id="ARBA00023136"/>
    </source>
</evidence>
<name>A0A5D8YZB8_9GAMM</name>
<keyword evidence="5" id="KW-0997">Cell inner membrane</keyword>
<comment type="function">
    <text evidence="16">Probable transporter of a GTP-driven Fe(2+) uptake system.</text>
</comment>
<dbReference type="InterPro" id="IPR030389">
    <property type="entry name" value="G_FEOB_dom"/>
</dbReference>
<feature type="binding site" evidence="15">
    <location>
        <position position="26"/>
    </location>
    <ligand>
        <name>Mg(2+)</name>
        <dbReference type="ChEBI" id="CHEBI:18420"/>
        <label>2</label>
    </ligand>
</feature>
<evidence type="ECO:0000256" key="1">
    <source>
        <dbReference type="ARBA" id="ARBA00004429"/>
    </source>
</evidence>
<dbReference type="SUPFAM" id="SSF52540">
    <property type="entry name" value="P-loop containing nucleoside triphosphate hydrolases"/>
    <property type="match status" value="1"/>
</dbReference>
<dbReference type="GO" id="GO:0005886">
    <property type="term" value="C:plasma membrane"/>
    <property type="evidence" value="ECO:0007669"/>
    <property type="project" value="UniProtKB-SubCell"/>
</dbReference>
<keyword evidence="15" id="KW-0479">Metal-binding</keyword>
<evidence type="ECO:0000256" key="14">
    <source>
        <dbReference type="PIRSR" id="PIRSR603373-1"/>
    </source>
</evidence>
<dbReference type="RefSeq" id="WP_149353338.1">
    <property type="nucleotide sequence ID" value="NZ_VTRV01000126.1"/>
</dbReference>
<feature type="binding site" evidence="15">
    <location>
        <position position="27"/>
    </location>
    <ligand>
        <name>Mg(2+)</name>
        <dbReference type="ChEBI" id="CHEBI:18420"/>
        <label>2</label>
    </ligand>
</feature>
<dbReference type="Proteomes" id="UP000323164">
    <property type="component" value="Unassembled WGS sequence"/>
</dbReference>
<dbReference type="InterPro" id="IPR011640">
    <property type="entry name" value="Fe2_transport_prot_B_C"/>
</dbReference>
<evidence type="ECO:0000313" key="18">
    <source>
        <dbReference type="EMBL" id="TZF87767.1"/>
    </source>
</evidence>
<keyword evidence="19" id="KW-1185">Reference proteome</keyword>
<dbReference type="OrthoDB" id="9809127at2"/>
<comment type="caution">
    <text evidence="16">Lacks conserved residue(s) required for the propagation of feature annotation.</text>
</comment>
<dbReference type="InterPro" id="IPR027417">
    <property type="entry name" value="P-loop_NTPase"/>
</dbReference>
<dbReference type="Pfam" id="PF07664">
    <property type="entry name" value="FeoB_C"/>
    <property type="match status" value="1"/>
</dbReference>
<dbReference type="Pfam" id="PF02421">
    <property type="entry name" value="FeoB_N"/>
    <property type="match status" value="1"/>
</dbReference>
<dbReference type="Gene3D" id="3.40.50.300">
    <property type="entry name" value="P-loop containing nucleotide triphosphate hydrolases"/>
    <property type="match status" value="1"/>
</dbReference>
<evidence type="ECO:0000313" key="19">
    <source>
        <dbReference type="Proteomes" id="UP000323164"/>
    </source>
</evidence>
<feature type="binding site" evidence="14">
    <location>
        <begin position="124"/>
        <end position="127"/>
    </location>
    <ligand>
        <name>GTP</name>
        <dbReference type="ChEBI" id="CHEBI:37565"/>
        <label>1</label>
    </ligand>
</feature>
<comment type="similarity">
    <text evidence="16">Belongs to the TRAFAC class TrmE-Era-EngA-EngB-Septin-like GTPase superfamily. FeoB GTPase (TC 9.A.8) family.</text>
</comment>
<feature type="transmembrane region" description="Helical" evidence="16">
    <location>
        <begin position="397"/>
        <end position="419"/>
    </location>
</feature>
<dbReference type="InterPro" id="IPR003373">
    <property type="entry name" value="Fe2_transport_prot-B"/>
</dbReference>
<dbReference type="PROSITE" id="PS51711">
    <property type="entry name" value="G_FEOB"/>
    <property type="match status" value="1"/>
</dbReference>
<organism evidence="18 19">
    <name type="scientific">Cognatilysobacter lacus</name>
    <dbReference type="NCBI Taxonomy" id="1643323"/>
    <lineage>
        <taxon>Bacteria</taxon>
        <taxon>Pseudomonadati</taxon>
        <taxon>Pseudomonadota</taxon>
        <taxon>Gammaproteobacteria</taxon>
        <taxon>Lysobacterales</taxon>
        <taxon>Lysobacteraceae</taxon>
        <taxon>Cognatilysobacter</taxon>
    </lineage>
</organism>
<feature type="transmembrane region" description="Helical" evidence="16">
    <location>
        <begin position="281"/>
        <end position="305"/>
    </location>
</feature>
<evidence type="ECO:0000256" key="16">
    <source>
        <dbReference type="RuleBase" id="RU362098"/>
    </source>
</evidence>
<evidence type="ECO:0000256" key="2">
    <source>
        <dbReference type="ARBA" id="ARBA00022448"/>
    </source>
</evidence>
<dbReference type="CDD" id="cd01879">
    <property type="entry name" value="FeoB"/>
    <property type="match status" value="1"/>
</dbReference>
<proteinExistence type="inferred from homology"/>
<dbReference type="InterPro" id="IPR006073">
    <property type="entry name" value="GTP-bd"/>
</dbReference>
<evidence type="ECO:0000256" key="4">
    <source>
        <dbReference type="ARBA" id="ARBA00022496"/>
    </source>
</evidence>
<evidence type="ECO:0000256" key="13">
    <source>
        <dbReference type="NCBIfam" id="TIGR00437"/>
    </source>
</evidence>
<keyword evidence="11 14" id="KW-0342">GTP-binding</keyword>
<keyword evidence="15" id="KW-0460">Magnesium</keyword>
<dbReference type="GO" id="GO:0005525">
    <property type="term" value="F:GTP binding"/>
    <property type="evidence" value="ECO:0007669"/>
    <property type="project" value="UniProtKB-KW"/>
</dbReference>
<dbReference type="GO" id="GO:0046872">
    <property type="term" value="F:metal ion binding"/>
    <property type="evidence" value="ECO:0007669"/>
    <property type="project" value="UniProtKB-KW"/>
</dbReference>
<keyword evidence="2 16" id="KW-0813">Transport</keyword>
<feature type="transmembrane region" description="Helical" evidence="16">
    <location>
        <begin position="220"/>
        <end position="246"/>
    </location>
</feature>
<dbReference type="EMBL" id="VTRV01000126">
    <property type="protein sequence ID" value="TZF87767.1"/>
    <property type="molecule type" value="Genomic_DNA"/>
</dbReference>
<keyword evidence="9 16" id="KW-0408">Iron</keyword>